<dbReference type="SUPFAM" id="SSF48208">
    <property type="entry name" value="Six-hairpin glycosidases"/>
    <property type="match status" value="1"/>
</dbReference>
<dbReference type="GO" id="GO:0008496">
    <property type="term" value="F:mannan endo-1,6-alpha-mannosidase activity"/>
    <property type="evidence" value="ECO:0007669"/>
    <property type="project" value="UniProtKB-UniRule"/>
</dbReference>
<dbReference type="Gene3D" id="1.50.10.20">
    <property type="match status" value="1"/>
</dbReference>
<dbReference type="EMBL" id="PDNA01000145">
    <property type="protein sequence ID" value="PGH10556.1"/>
    <property type="molecule type" value="Genomic_DNA"/>
</dbReference>
<dbReference type="PANTHER" id="PTHR12145:SF36">
    <property type="entry name" value="MANNAN ENDO-1,6-ALPHA-MANNOSIDASE DCW1"/>
    <property type="match status" value="1"/>
</dbReference>
<dbReference type="PIRSF" id="PIRSF016302">
    <property type="entry name" value="Man_a_manosd"/>
    <property type="match status" value="1"/>
</dbReference>
<evidence type="ECO:0000256" key="6">
    <source>
        <dbReference type="ARBA" id="ARBA00022801"/>
    </source>
</evidence>
<dbReference type="InterPro" id="IPR005198">
    <property type="entry name" value="Glyco_hydro_76"/>
</dbReference>
<keyword evidence="12" id="KW-0812">Transmembrane</keyword>
<feature type="transmembrane region" description="Helical" evidence="12">
    <location>
        <begin position="437"/>
        <end position="458"/>
    </location>
</feature>
<dbReference type="Proteomes" id="UP000224634">
    <property type="component" value="Unassembled WGS sequence"/>
</dbReference>
<comment type="subcellular location">
    <subcellularLocation>
        <location evidence="2">Endomembrane system</location>
    </subcellularLocation>
</comment>
<name>A0A2B7XN26_POLH7</name>
<evidence type="ECO:0000256" key="2">
    <source>
        <dbReference type="ARBA" id="ARBA00004308"/>
    </source>
</evidence>
<dbReference type="AlphaFoldDB" id="A0A2B7XN26"/>
<dbReference type="STRING" id="1447883.A0A2B7XN26"/>
<evidence type="ECO:0000256" key="9">
    <source>
        <dbReference type="ARBA" id="ARBA00023295"/>
    </source>
</evidence>
<feature type="signal peptide" evidence="13">
    <location>
        <begin position="1"/>
        <end position="32"/>
    </location>
</feature>
<evidence type="ECO:0000256" key="7">
    <source>
        <dbReference type="ARBA" id="ARBA00023136"/>
    </source>
</evidence>
<evidence type="ECO:0000256" key="11">
    <source>
        <dbReference type="SAM" id="MobiDB-lite"/>
    </source>
</evidence>
<feature type="region of interest" description="Disordered" evidence="11">
    <location>
        <begin position="401"/>
        <end position="431"/>
    </location>
</feature>
<keyword evidence="6 10" id="KW-0378">Hydrolase</keyword>
<keyword evidence="15" id="KW-1185">Reference proteome</keyword>
<protein>
    <recommendedName>
        <fullName evidence="4 10">Mannan endo-1,6-alpha-mannosidase</fullName>
        <ecNumber evidence="4 10">3.2.1.101</ecNumber>
    </recommendedName>
</protein>
<keyword evidence="12" id="KW-1133">Transmembrane helix</keyword>
<dbReference type="GO" id="GO:0016052">
    <property type="term" value="P:carbohydrate catabolic process"/>
    <property type="evidence" value="ECO:0007669"/>
    <property type="project" value="InterPro"/>
</dbReference>
<accession>A0A2B7XN26</accession>
<comment type="similarity">
    <text evidence="3 10">Belongs to the glycosyl hydrolase 76 family.</text>
</comment>
<evidence type="ECO:0000256" key="5">
    <source>
        <dbReference type="ARBA" id="ARBA00022729"/>
    </source>
</evidence>
<dbReference type="InterPro" id="IPR014480">
    <property type="entry name" value="Mannan-1_6-alpha_mannosidase"/>
</dbReference>
<evidence type="ECO:0000256" key="3">
    <source>
        <dbReference type="ARBA" id="ARBA00009699"/>
    </source>
</evidence>
<organism evidence="14 15">
    <name type="scientific">Polytolypa hystricis (strain UAMH7299)</name>
    <dbReference type="NCBI Taxonomy" id="1447883"/>
    <lineage>
        <taxon>Eukaryota</taxon>
        <taxon>Fungi</taxon>
        <taxon>Dikarya</taxon>
        <taxon>Ascomycota</taxon>
        <taxon>Pezizomycotina</taxon>
        <taxon>Eurotiomycetes</taxon>
        <taxon>Eurotiomycetidae</taxon>
        <taxon>Onygenales</taxon>
        <taxon>Onygenales incertae sedis</taxon>
        <taxon>Polytolypa</taxon>
    </lineage>
</organism>
<keyword evidence="9 10" id="KW-0326">Glycosidase</keyword>
<comment type="caution">
    <text evidence="14">The sequence shown here is derived from an EMBL/GenBank/DDBJ whole genome shotgun (WGS) entry which is preliminary data.</text>
</comment>
<gene>
    <name evidence="14" type="ORF">AJ80_07503</name>
</gene>
<keyword evidence="7 12" id="KW-0472">Membrane</keyword>
<evidence type="ECO:0000313" key="15">
    <source>
        <dbReference type="Proteomes" id="UP000224634"/>
    </source>
</evidence>
<dbReference type="EC" id="3.2.1.101" evidence="4 10"/>
<evidence type="ECO:0000256" key="4">
    <source>
        <dbReference type="ARBA" id="ARBA00012350"/>
    </source>
</evidence>
<evidence type="ECO:0000256" key="13">
    <source>
        <dbReference type="SAM" id="SignalP"/>
    </source>
</evidence>
<reference evidence="14 15" key="1">
    <citation type="submission" date="2017-10" db="EMBL/GenBank/DDBJ databases">
        <title>Comparative genomics in systemic dimorphic fungi from Ajellomycetaceae.</title>
        <authorList>
            <person name="Munoz J.F."/>
            <person name="Mcewen J.G."/>
            <person name="Clay O.K."/>
            <person name="Cuomo C.A."/>
        </authorList>
    </citation>
    <scope>NUCLEOTIDE SEQUENCE [LARGE SCALE GENOMIC DNA]</scope>
    <source>
        <strain evidence="14 15">UAMH7299</strain>
    </source>
</reference>
<proteinExistence type="inferred from homology"/>
<comment type="catalytic activity">
    <reaction evidence="1 10">
        <text>Random hydrolysis of (1-&gt;6)-alpha-D-mannosidic linkages in unbranched (1-&gt;6)-mannans.</text>
        <dbReference type="EC" id="3.2.1.101"/>
    </reaction>
</comment>
<evidence type="ECO:0000256" key="8">
    <source>
        <dbReference type="ARBA" id="ARBA00023180"/>
    </source>
</evidence>
<dbReference type="GO" id="GO:0009272">
    <property type="term" value="P:fungal-type cell wall biogenesis"/>
    <property type="evidence" value="ECO:0007669"/>
    <property type="project" value="TreeGrafter"/>
</dbReference>
<feature type="compositionally biased region" description="Polar residues" evidence="11">
    <location>
        <begin position="406"/>
        <end position="426"/>
    </location>
</feature>
<dbReference type="OrthoDB" id="4187847at2759"/>
<dbReference type="Pfam" id="PF03663">
    <property type="entry name" value="Glyco_hydro_76"/>
    <property type="match status" value="1"/>
</dbReference>
<dbReference type="FunFam" id="1.50.10.20:FF:000006">
    <property type="entry name" value="Mannan endo-1,6-alpha-mannosidase"/>
    <property type="match status" value="1"/>
</dbReference>
<feature type="chain" id="PRO_5012157175" description="Mannan endo-1,6-alpha-mannosidase" evidence="13">
    <location>
        <begin position="33"/>
        <end position="459"/>
    </location>
</feature>
<dbReference type="InterPro" id="IPR008928">
    <property type="entry name" value="6-hairpin_glycosidase_sf"/>
</dbReference>
<evidence type="ECO:0000256" key="12">
    <source>
        <dbReference type="SAM" id="Phobius"/>
    </source>
</evidence>
<keyword evidence="5 13" id="KW-0732">Signal</keyword>
<evidence type="ECO:0000256" key="10">
    <source>
        <dbReference type="PIRNR" id="PIRNR016302"/>
    </source>
</evidence>
<keyword evidence="8" id="KW-0325">Glycoprotein</keyword>
<dbReference type="PANTHER" id="PTHR12145">
    <property type="entry name" value="MANNAN ENDO-1,6-ALPHA-MANNOSIDASE DCW1"/>
    <property type="match status" value="1"/>
</dbReference>
<sequence length="459" mass="50675">MKLFSHTSSRVTNRSWTTLLVSGLLGAQVAQAIDLDLGSTASIKAAAKEIAHGMVKYYTGNNTGDVPGNLPDPYYWWEAGAMFSSLIDYWFYTGDSQYNEITMQAMLHQVGDDQNFMPMNQSRTLGNDDQAFWGMAAMTAAENKFPDPPEDQPQWLALAQAVYNSQVVRWHTETCGGGLKWQIFTFNNGYTYKNTISNGCFFNIASRLALYTGNMTYAEHADKTWDWMVQIGLISPTYQFFDGSDELKNCTAMDHIQWTYNNGVFMYGAANMYNLTKGDQKWKERLEGIIKGANIFFSKEPPDVMTEVACENNGKCNVDQRSFKAYLSRWMAGTIKLAPFTRDLLMPKLQASAQAAALQCNGPNNECGLRWTKGAEWDGDMGVGEQMAALEIIQSHLIDEVGGPANNKTGTSKGNPAAGGTSQDIQPPSEITMGDRVGAGFVTTIVLVGVIGAAWWMVS</sequence>
<dbReference type="GO" id="GO:0012505">
    <property type="term" value="C:endomembrane system"/>
    <property type="evidence" value="ECO:0007669"/>
    <property type="project" value="UniProtKB-SubCell"/>
</dbReference>
<evidence type="ECO:0000313" key="14">
    <source>
        <dbReference type="EMBL" id="PGH10556.1"/>
    </source>
</evidence>
<evidence type="ECO:0000256" key="1">
    <source>
        <dbReference type="ARBA" id="ARBA00001452"/>
    </source>
</evidence>